<comment type="caution">
    <text evidence="2">The sequence shown here is derived from an EMBL/GenBank/DDBJ whole genome shotgun (WGS) entry which is preliminary data.</text>
</comment>
<organism evidence="2 3">
    <name type="scientific">Bacillus cereus HuB4-4</name>
    <dbReference type="NCBI Taxonomy" id="1053211"/>
    <lineage>
        <taxon>Bacteria</taxon>
        <taxon>Bacillati</taxon>
        <taxon>Bacillota</taxon>
        <taxon>Bacilli</taxon>
        <taxon>Bacillales</taxon>
        <taxon>Bacillaceae</taxon>
        <taxon>Bacillus</taxon>
        <taxon>Bacillus cereus group</taxon>
    </lineage>
</organism>
<gene>
    <name evidence="2" type="ORF">IGM_06707</name>
</gene>
<keyword evidence="1" id="KW-0472">Membrane</keyword>
<evidence type="ECO:0000313" key="3">
    <source>
        <dbReference type="Proteomes" id="UP000014009"/>
    </source>
</evidence>
<dbReference type="AlphaFoldDB" id="A0A9W5VI24"/>
<evidence type="ECO:0000256" key="1">
    <source>
        <dbReference type="SAM" id="Phobius"/>
    </source>
</evidence>
<proteinExistence type="predicted"/>
<dbReference type="Proteomes" id="UP000014009">
    <property type="component" value="Unassembled WGS sequence"/>
</dbReference>
<evidence type="ECO:0000313" key="2">
    <source>
        <dbReference type="EMBL" id="EOP78063.1"/>
    </source>
</evidence>
<dbReference type="EMBL" id="AHEF01000107">
    <property type="protein sequence ID" value="EOP78063.1"/>
    <property type="molecule type" value="Genomic_DNA"/>
</dbReference>
<reference evidence="2 3" key="1">
    <citation type="submission" date="2012-12" db="EMBL/GenBank/DDBJ databases">
        <title>The Genome Sequence of Bacillus cereus HuB4-4.</title>
        <authorList>
            <consortium name="The Broad Institute Genome Sequencing Platform"/>
            <consortium name="The Broad Institute Genome Sequencing Center for Infectious Disease"/>
            <person name="Feldgarden M."/>
            <person name="Van der Auwera G.A."/>
            <person name="Mahillon J."/>
            <person name="Duprez V."/>
            <person name="Timmery S."/>
            <person name="Mattelet C."/>
            <person name="Dierick K."/>
            <person name="Sun M."/>
            <person name="Yu Z."/>
            <person name="Zhu L."/>
            <person name="Hu X."/>
            <person name="Shank E.B."/>
            <person name="Swiecicka I."/>
            <person name="Hansen B.M."/>
            <person name="Andrup L."/>
            <person name="Walker B."/>
            <person name="Young S.K."/>
            <person name="Zeng Q."/>
            <person name="Gargeya S."/>
            <person name="Fitzgerald M."/>
            <person name="Haas B."/>
            <person name="Abouelleil A."/>
            <person name="Alvarado L."/>
            <person name="Arachchi H.M."/>
            <person name="Berlin A.M."/>
            <person name="Chapman S.B."/>
            <person name="Dewar J."/>
            <person name="Goldberg J."/>
            <person name="Griggs A."/>
            <person name="Gujja S."/>
            <person name="Hansen M."/>
            <person name="Howarth C."/>
            <person name="Imamovic A."/>
            <person name="Larimer J."/>
            <person name="McCowan C."/>
            <person name="Murphy C."/>
            <person name="Neiman D."/>
            <person name="Pearson M."/>
            <person name="Priest M."/>
            <person name="Roberts A."/>
            <person name="Saif S."/>
            <person name="Shea T."/>
            <person name="Sisk P."/>
            <person name="Sykes S."/>
            <person name="Wortman J."/>
            <person name="Nusbaum C."/>
            <person name="Birren B."/>
        </authorList>
    </citation>
    <scope>NUCLEOTIDE SEQUENCE [LARGE SCALE GENOMIC DNA]</scope>
    <source>
        <strain evidence="2 3">HuB4-4</strain>
    </source>
</reference>
<keyword evidence="1" id="KW-0812">Transmembrane</keyword>
<accession>A0A9W5VI24</accession>
<sequence>MYTYSGAIVCVDLVVMIILIMDIDIHVIIGIFICTYGRLLIWVDNAGNKSFSPLDHITVTKLHGCGIFRCSDECPNDGCRGTAEIHVILSHSLTFIYKCICIRVFSIIS</sequence>
<name>A0A9W5VI24_BACCE</name>
<feature type="transmembrane region" description="Helical" evidence="1">
    <location>
        <begin position="6"/>
        <end position="33"/>
    </location>
</feature>
<keyword evidence="1" id="KW-1133">Transmembrane helix</keyword>
<protein>
    <submittedName>
        <fullName evidence="2">Uncharacterized protein</fullName>
    </submittedName>
</protein>